<dbReference type="PROSITE" id="PS50082">
    <property type="entry name" value="WD_REPEATS_2"/>
    <property type="match status" value="4"/>
</dbReference>
<dbReference type="PRINTS" id="PR00320">
    <property type="entry name" value="GPROTEINBRPT"/>
</dbReference>
<proteinExistence type="predicted"/>
<feature type="repeat" description="WD" evidence="3">
    <location>
        <begin position="261"/>
        <end position="302"/>
    </location>
</feature>
<dbReference type="InterPro" id="IPR011047">
    <property type="entry name" value="Quinoprotein_ADH-like_sf"/>
</dbReference>
<dbReference type="InterPro" id="IPR015943">
    <property type="entry name" value="WD40/YVTN_repeat-like_dom_sf"/>
</dbReference>
<gene>
    <name evidence="5" type="ORF">ENS06_01540</name>
</gene>
<dbReference type="Gene3D" id="2.130.10.10">
    <property type="entry name" value="YVTN repeat-like/Quinoprotein amine dehydrogenase"/>
    <property type="match status" value="1"/>
</dbReference>
<evidence type="ECO:0008006" key="6">
    <source>
        <dbReference type="Google" id="ProtNLM"/>
    </source>
</evidence>
<evidence type="ECO:0000313" key="5">
    <source>
        <dbReference type="EMBL" id="HFK95990.1"/>
    </source>
</evidence>
<dbReference type="InterPro" id="IPR020472">
    <property type="entry name" value="WD40_PAC1"/>
</dbReference>
<feature type="repeat" description="WD" evidence="3">
    <location>
        <begin position="302"/>
        <end position="343"/>
    </location>
</feature>
<dbReference type="InterPro" id="IPR019775">
    <property type="entry name" value="WD40_repeat_CS"/>
</dbReference>
<accession>A0A832A4C8</accession>
<dbReference type="SUPFAM" id="SSF50998">
    <property type="entry name" value="Quinoprotein alcohol dehydrogenase-like"/>
    <property type="match status" value="1"/>
</dbReference>
<feature type="repeat" description="WD" evidence="3">
    <location>
        <begin position="343"/>
        <end position="377"/>
    </location>
</feature>
<feature type="compositionally biased region" description="Basic and acidic residues" evidence="4">
    <location>
        <begin position="183"/>
        <end position="205"/>
    </location>
</feature>
<evidence type="ECO:0000256" key="3">
    <source>
        <dbReference type="PROSITE-ProRule" id="PRU00221"/>
    </source>
</evidence>
<evidence type="ECO:0000256" key="1">
    <source>
        <dbReference type="ARBA" id="ARBA00022574"/>
    </source>
</evidence>
<dbReference type="AlphaFoldDB" id="A0A832A4C8"/>
<evidence type="ECO:0000256" key="2">
    <source>
        <dbReference type="ARBA" id="ARBA00022737"/>
    </source>
</evidence>
<feature type="repeat" description="WD" evidence="3">
    <location>
        <begin position="220"/>
        <end position="261"/>
    </location>
</feature>
<dbReference type="PANTHER" id="PTHR19879:SF9">
    <property type="entry name" value="TRANSCRIPTION INITIATION FACTOR TFIID SUBUNIT 5"/>
    <property type="match status" value="1"/>
</dbReference>
<name>A0A832A4C8_9BACT</name>
<dbReference type="CDD" id="cd00200">
    <property type="entry name" value="WD40"/>
    <property type="match status" value="1"/>
</dbReference>
<dbReference type="Pfam" id="PF00400">
    <property type="entry name" value="WD40"/>
    <property type="match status" value="4"/>
</dbReference>
<feature type="region of interest" description="Disordered" evidence="4">
    <location>
        <begin position="165"/>
        <end position="205"/>
    </location>
</feature>
<sequence>MTQQRGRAMSVKKKKWKTKRTSQTRRVLCRFMQNYRQQILEEPGRCDQVLQTAVPDEKLERALIGTALDAGVPQELIQRAQDLALDAVMAQAARRLHEERGLDKDFAWWTVETWALALGLLGQGDRDASPWHEKFRLQDRLGSNRAESLPQVIRTLEVQLRSLTQESEAQKEGSGNGKTAKAPLERGLHEESRRQRTLEAQEARRHEPLWGQKAFSESTVFRHSDAVTAAACSPDGVFALTGSQNGTITLWNMQNGQKIMEFPHPDWIRTMVFSPDGTRFLSASWGKTATLWHTASWKKIHEFTHGHWVHAVAFSPDGTQVLTGSGDRTAVLWDVETGQKLMVFQHDNPVMAVAFCPDGRRILTGCADASAALWDVKGRRGPNLA</sequence>
<dbReference type="EMBL" id="DSTK01000008">
    <property type="protein sequence ID" value="HFK95990.1"/>
    <property type="molecule type" value="Genomic_DNA"/>
</dbReference>
<evidence type="ECO:0000256" key="4">
    <source>
        <dbReference type="SAM" id="MobiDB-lite"/>
    </source>
</evidence>
<dbReference type="PROSITE" id="PS00678">
    <property type="entry name" value="WD_REPEATS_1"/>
    <property type="match status" value="3"/>
</dbReference>
<keyword evidence="2" id="KW-0677">Repeat</keyword>
<dbReference type="PANTHER" id="PTHR19879">
    <property type="entry name" value="TRANSCRIPTION INITIATION FACTOR TFIID"/>
    <property type="match status" value="1"/>
</dbReference>
<dbReference type="SMART" id="SM00320">
    <property type="entry name" value="WD40"/>
    <property type="match status" value="4"/>
</dbReference>
<dbReference type="InterPro" id="IPR001680">
    <property type="entry name" value="WD40_rpt"/>
</dbReference>
<reference evidence="5" key="1">
    <citation type="journal article" date="2020" name="mSystems">
        <title>Genome- and Community-Level Interaction Insights into Carbon Utilization and Element Cycling Functions of Hydrothermarchaeota in Hydrothermal Sediment.</title>
        <authorList>
            <person name="Zhou Z."/>
            <person name="Liu Y."/>
            <person name="Xu W."/>
            <person name="Pan J."/>
            <person name="Luo Z.H."/>
            <person name="Li M."/>
        </authorList>
    </citation>
    <scope>NUCLEOTIDE SEQUENCE [LARGE SCALE GENOMIC DNA]</scope>
    <source>
        <strain evidence="5">SpSt-456</strain>
    </source>
</reference>
<protein>
    <recommendedName>
        <fullName evidence="6">WD40 repeat domain-containing protein</fullName>
    </recommendedName>
</protein>
<dbReference type="PROSITE" id="PS50294">
    <property type="entry name" value="WD_REPEATS_REGION"/>
    <property type="match status" value="3"/>
</dbReference>
<comment type="caution">
    <text evidence="5">The sequence shown here is derived from an EMBL/GenBank/DDBJ whole genome shotgun (WGS) entry which is preliminary data.</text>
</comment>
<organism evidence="5">
    <name type="scientific">Desulfacinum infernum</name>
    <dbReference type="NCBI Taxonomy" id="35837"/>
    <lineage>
        <taxon>Bacteria</taxon>
        <taxon>Pseudomonadati</taxon>
        <taxon>Thermodesulfobacteriota</taxon>
        <taxon>Syntrophobacteria</taxon>
        <taxon>Syntrophobacterales</taxon>
        <taxon>Syntrophobacteraceae</taxon>
        <taxon>Desulfacinum</taxon>
    </lineage>
</organism>
<keyword evidence="1 3" id="KW-0853">WD repeat</keyword>